<dbReference type="Pfam" id="PF00067">
    <property type="entry name" value="p450"/>
    <property type="match status" value="1"/>
</dbReference>
<proteinExistence type="inferred from homology"/>
<accession>A0A2T3Z5M6</accession>
<evidence type="ECO:0000313" key="9">
    <source>
        <dbReference type="Proteomes" id="UP000240493"/>
    </source>
</evidence>
<dbReference type="InterPro" id="IPR001128">
    <property type="entry name" value="Cyt_P450"/>
</dbReference>
<dbReference type="GO" id="GO:0020037">
    <property type="term" value="F:heme binding"/>
    <property type="evidence" value="ECO:0007669"/>
    <property type="project" value="InterPro"/>
</dbReference>
<dbReference type="AlphaFoldDB" id="A0A2T3Z5M6"/>
<keyword evidence="7" id="KW-0812">Transmembrane</keyword>
<evidence type="ECO:0000256" key="7">
    <source>
        <dbReference type="SAM" id="Phobius"/>
    </source>
</evidence>
<dbReference type="Gene3D" id="1.10.630.10">
    <property type="entry name" value="Cytochrome P450"/>
    <property type="match status" value="1"/>
</dbReference>
<keyword evidence="4 6" id="KW-0479">Metal-binding</keyword>
<keyword evidence="3 6" id="KW-0349">Heme</keyword>
<protein>
    <recommendedName>
        <fullName evidence="10">Cytochrome P450</fullName>
    </recommendedName>
</protein>
<dbReference type="InterPro" id="IPR050121">
    <property type="entry name" value="Cytochrome_P450_monoxygenase"/>
</dbReference>
<dbReference type="EMBL" id="KZ679263">
    <property type="protein sequence ID" value="PTB40113.1"/>
    <property type="molecule type" value="Genomic_DNA"/>
</dbReference>
<organism evidence="8 9">
    <name type="scientific">Trichoderma asperellum (strain ATCC 204424 / CBS 433.97 / NBRC 101777)</name>
    <dbReference type="NCBI Taxonomy" id="1042311"/>
    <lineage>
        <taxon>Eukaryota</taxon>
        <taxon>Fungi</taxon>
        <taxon>Dikarya</taxon>
        <taxon>Ascomycota</taxon>
        <taxon>Pezizomycotina</taxon>
        <taxon>Sordariomycetes</taxon>
        <taxon>Hypocreomycetidae</taxon>
        <taxon>Hypocreales</taxon>
        <taxon>Hypocreaceae</taxon>
        <taxon>Trichoderma</taxon>
    </lineage>
</organism>
<gene>
    <name evidence="8" type="ORF">M441DRAFT_69940</name>
</gene>
<keyword evidence="9" id="KW-1185">Reference proteome</keyword>
<dbReference type="PRINTS" id="PR00463">
    <property type="entry name" value="EP450I"/>
</dbReference>
<evidence type="ECO:0008006" key="10">
    <source>
        <dbReference type="Google" id="ProtNLM"/>
    </source>
</evidence>
<dbReference type="PANTHER" id="PTHR24305">
    <property type="entry name" value="CYTOCHROME P450"/>
    <property type="match status" value="1"/>
</dbReference>
<feature type="binding site" description="axial binding residue" evidence="6">
    <location>
        <position position="451"/>
    </location>
    <ligand>
        <name>heme</name>
        <dbReference type="ChEBI" id="CHEBI:30413"/>
    </ligand>
    <ligandPart>
        <name>Fe</name>
        <dbReference type="ChEBI" id="CHEBI:18248"/>
    </ligandPart>
</feature>
<evidence type="ECO:0000256" key="4">
    <source>
        <dbReference type="ARBA" id="ARBA00022723"/>
    </source>
</evidence>
<dbReference type="GO" id="GO:0005506">
    <property type="term" value="F:iron ion binding"/>
    <property type="evidence" value="ECO:0007669"/>
    <property type="project" value="InterPro"/>
</dbReference>
<evidence type="ECO:0000256" key="6">
    <source>
        <dbReference type="PIRSR" id="PIRSR602401-1"/>
    </source>
</evidence>
<dbReference type="InterPro" id="IPR036396">
    <property type="entry name" value="Cyt_P450_sf"/>
</dbReference>
<dbReference type="GO" id="GO:0016705">
    <property type="term" value="F:oxidoreductase activity, acting on paired donors, with incorporation or reduction of molecular oxygen"/>
    <property type="evidence" value="ECO:0007669"/>
    <property type="project" value="InterPro"/>
</dbReference>
<evidence type="ECO:0000313" key="8">
    <source>
        <dbReference type="EMBL" id="PTB40113.1"/>
    </source>
</evidence>
<evidence type="ECO:0000256" key="2">
    <source>
        <dbReference type="ARBA" id="ARBA00010617"/>
    </source>
</evidence>
<dbReference type="Proteomes" id="UP000240493">
    <property type="component" value="Unassembled WGS sequence"/>
</dbReference>
<dbReference type="CDD" id="cd11058">
    <property type="entry name" value="CYP60B-like"/>
    <property type="match status" value="1"/>
</dbReference>
<evidence type="ECO:0000256" key="1">
    <source>
        <dbReference type="ARBA" id="ARBA00001971"/>
    </source>
</evidence>
<dbReference type="OrthoDB" id="1470350at2759"/>
<name>A0A2T3Z5M6_TRIA4</name>
<dbReference type="PANTHER" id="PTHR24305:SF210">
    <property type="entry name" value="CYTOCHROME P450 MONOOXYGENASE ASQL-RELATED"/>
    <property type="match status" value="1"/>
</dbReference>
<dbReference type="SUPFAM" id="SSF48264">
    <property type="entry name" value="Cytochrome P450"/>
    <property type="match status" value="1"/>
</dbReference>
<dbReference type="InterPro" id="IPR002401">
    <property type="entry name" value="Cyt_P450_E_grp-I"/>
</dbReference>
<dbReference type="STRING" id="1042311.A0A2T3Z5M6"/>
<reference evidence="8 9" key="1">
    <citation type="submission" date="2016-07" db="EMBL/GenBank/DDBJ databases">
        <title>Multiple horizontal gene transfer events from other fungi enriched the ability of initially mycotrophic Trichoderma (Ascomycota) to feed on dead plant biomass.</title>
        <authorList>
            <consortium name="DOE Joint Genome Institute"/>
            <person name="Aerts A."/>
            <person name="Atanasova L."/>
            <person name="Chenthamara K."/>
            <person name="Zhang J."/>
            <person name="Grujic M."/>
            <person name="Henrissat B."/>
            <person name="Kuo A."/>
            <person name="Salamov A."/>
            <person name="Lipzen A."/>
            <person name="Labutti K."/>
            <person name="Barry K."/>
            <person name="Miao Y."/>
            <person name="Rahimi M.J."/>
            <person name="Shen Q."/>
            <person name="Grigoriev I.V."/>
            <person name="Kubicek C.P."/>
            <person name="Druzhinina I.S."/>
        </authorList>
    </citation>
    <scope>NUCLEOTIDE SEQUENCE [LARGE SCALE GENOMIC DNA]</scope>
    <source>
        <strain evidence="8 9">CBS 433.97</strain>
    </source>
</reference>
<dbReference type="GO" id="GO:0004497">
    <property type="term" value="F:monooxygenase activity"/>
    <property type="evidence" value="ECO:0007669"/>
    <property type="project" value="InterPro"/>
</dbReference>
<evidence type="ECO:0000256" key="5">
    <source>
        <dbReference type="ARBA" id="ARBA00023004"/>
    </source>
</evidence>
<comment type="cofactor">
    <cofactor evidence="1 6">
        <name>heme</name>
        <dbReference type="ChEBI" id="CHEBI:30413"/>
    </cofactor>
</comment>
<keyword evidence="7" id="KW-1133">Transmembrane helix</keyword>
<dbReference type="PRINTS" id="PR00385">
    <property type="entry name" value="P450"/>
</dbReference>
<evidence type="ECO:0000256" key="3">
    <source>
        <dbReference type="ARBA" id="ARBA00022617"/>
    </source>
</evidence>
<keyword evidence="7" id="KW-0472">Membrane</keyword>
<feature type="transmembrane region" description="Helical" evidence="7">
    <location>
        <begin position="14"/>
        <end position="35"/>
    </location>
</feature>
<sequence length="507" mass="57825">MEQFQTVKFAADRLVAPFCILLASYVCYLLSLVVYNAYFHPLARFPGPFWWGATPIPYVWHQLNGRLPFVFSELHAKHGDVVRVLPYMLSFRDANAWRDIYQIRPKRKLLTKDPYVMSPGSEGAYNIITSFDPAEHARFRERLNPGFSTRAFRGQELMVMTHVDELIEKLRAKCSSEEAQDMVKWPALLYFDIVADLIFGKNLGNVEGEHPHPWLDGLFGSTMRLITYFNAARQFPHLTPFLKLFFPKDLMDQQVKHAAFTRDSVDERMQLKEGKASNSHDFMSYILPYDEATTHMSMAEIRSTYGTLMIAGSENVSTTASFTIYHLLKNPDALRKATEEVRQSCKRDEDITFTSIGGMKYLSGVVNESMRLNPAAPTTQSRVVPKGGVAVSGNLVPEGARVGAPPYCINHHAEFFKDPESFLPERWTDDPRFSSDQPQVFHPFQLGPRACAGKSIALAEIQLLIAKILFHFDISLDKSCAEWSKDMKIFHLWQLRPLLVHFSIRQG</sequence>
<comment type="similarity">
    <text evidence="2">Belongs to the cytochrome P450 family.</text>
</comment>
<keyword evidence="5 6" id="KW-0408">Iron</keyword>